<evidence type="ECO:0000313" key="3">
    <source>
        <dbReference type="Proteomes" id="UP000327013"/>
    </source>
</evidence>
<dbReference type="AlphaFoldDB" id="A0A5N6KRQ0"/>
<proteinExistence type="predicted"/>
<accession>A0A5N6KRQ0</accession>
<protein>
    <submittedName>
        <fullName evidence="2">Uncharacterized protein</fullName>
    </submittedName>
</protein>
<reference evidence="2 3" key="1">
    <citation type="submission" date="2019-06" db="EMBL/GenBank/DDBJ databases">
        <title>A chromosomal-level reference genome of Carpinus fangiana (Coryloideae, Betulaceae).</title>
        <authorList>
            <person name="Yang X."/>
            <person name="Wang Z."/>
            <person name="Zhang L."/>
            <person name="Hao G."/>
            <person name="Liu J."/>
            <person name="Yang Y."/>
        </authorList>
    </citation>
    <scope>NUCLEOTIDE SEQUENCE [LARGE SCALE GENOMIC DNA]</scope>
    <source>
        <strain evidence="2">Cfa_2016G</strain>
        <tissue evidence="2">Leaf</tissue>
    </source>
</reference>
<organism evidence="2 3">
    <name type="scientific">Carpinus fangiana</name>
    <dbReference type="NCBI Taxonomy" id="176857"/>
    <lineage>
        <taxon>Eukaryota</taxon>
        <taxon>Viridiplantae</taxon>
        <taxon>Streptophyta</taxon>
        <taxon>Embryophyta</taxon>
        <taxon>Tracheophyta</taxon>
        <taxon>Spermatophyta</taxon>
        <taxon>Magnoliopsida</taxon>
        <taxon>eudicotyledons</taxon>
        <taxon>Gunneridae</taxon>
        <taxon>Pentapetalae</taxon>
        <taxon>rosids</taxon>
        <taxon>fabids</taxon>
        <taxon>Fagales</taxon>
        <taxon>Betulaceae</taxon>
        <taxon>Carpinus</taxon>
    </lineage>
</organism>
<name>A0A5N6KRQ0_9ROSI</name>
<dbReference type="EMBL" id="VIBQ01000010">
    <property type="protein sequence ID" value="KAB8339315.1"/>
    <property type="molecule type" value="Genomic_DNA"/>
</dbReference>
<comment type="caution">
    <text evidence="2">The sequence shown here is derived from an EMBL/GenBank/DDBJ whole genome shotgun (WGS) entry which is preliminary data.</text>
</comment>
<feature type="compositionally biased region" description="Basic residues" evidence="1">
    <location>
        <begin position="27"/>
        <end position="42"/>
    </location>
</feature>
<evidence type="ECO:0000256" key="1">
    <source>
        <dbReference type="SAM" id="MobiDB-lite"/>
    </source>
</evidence>
<gene>
    <name evidence="2" type="ORF">FH972_022248</name>
</gene>
<feature type="compositionally biased region" description="Basic and acidic residues" evidence="1">
    <location>
        <begin position="55"/>
        <end position="74"/>
    </location>
</feature>
<evidence type="ECO:0000313" key="2">
    <source>
        <dbReference type="EMBL" id="KAB8339315.1"/>
    </source>
</evidence>
<keyword evidence="3" id="KW-1185">Reference proteome</keyword>
<sequence>MYVFPPLSAPTPHQLTHARPPNSIHVPRLRPLRGHRRHHNLRPRVPSAGGAPAALEDRGRVPDEKPAQRVRNRECGPLCAAQGVPRQVPGPGAGGQHHEDPEGAGRDQNHTAQDD</sequence>
<feature type="region of interest" description="Disordered" evidence="1">
    <location>
        <begin position="1"/>
        <end position="115"/>
    </location>
</feature>
<feature type="compositionally biased region" description="Basic and acidic residues" evidence="1">
    <location>
        <begin position="96"/>
        <end position="115"/>
    </location>
</feature>
<dbReference type="Proteomes" id="UP000327013">
    <property type="component" value="Unassembled WGS sequence"/>
</dbReference>